<dbReference type="Pfam" id="PF13367">
    <property type="entry name" value="PrsW-protease"/>
    <property type="match status" value="1"/>
</dbReference>
<feature type="region of interest" description="Disordered" evidence="1">
    <location>
        <begin position="254"/>
        <end position="306"/>
    </location>
</feature>
<dbReference type="GO" id="GO:0008237">
    <property type="term" value="F:metallopeptidase activity"/>
    <property type="evidence" value="ECO:0007669"/>
    <property type="project" value="UniProtKB-KW"/>
</dbReference>
<feature type="transmembrane region" description="Helical" evidence="2">
    <location>
        <begin position="17"/>
        <end position="38"/>
    </location>
</feature>
<comment type="caution">
    <text evidence="3">The sequence shown here is derived from an EMBL/GenBank/DDBJ whole genome shotgun (WGS) entry which is preliminary data.</text>
</comment>
<sequence>MVEVVSTPHRTTRVRRVWLRMFLTGLALWIAAVVIIFVSGNANLIPTAMLLGSFLVPLTFVAWAFERRETGEITPGLIFSTFVTGGVLGVLGASVLESFLLHPSPWLFFGVGLIEEAVKLGALMVLTRHLRARTLRDGMILGAAVGFGFAAFESAGYAFTALFSVDGLSLVQLVQTEVLRGLLAPVGHGLWTAILGGVLFAASRPEHFRITAKVVLAYLGVSILHGHRRGVGRPGSRLDHRHRLAACPVALDAATGSHQQRDRPIAGRTDNGPLKGDDTCLSSVSRSSNVSSGPPRNSTSTRTISSDTAISSNANCTTCC</sequence>
<dbReference type="Proteomes" id="UP001602245">
    <property type="component" value="Unassembled WGS sequence"/>
</dbReference>
<keyword evidence="4" id="KW-1185">Reference proteome</keyword>
<dbReference type="EMBL" id="JBIAZU010000010">
    <property type="protein sequence ID" value="MFF5297144.1"/>
    <property type="molecule type" value="Genomic_DNA"/>
</dbReference>
<keyword evidence="2" id="KW-1133">Transmembrane helix</keyword>
<feature type="transmembrane region" description="Helical" evidence="2">
    <location>
        <begin position="182"/>
        <end position="202"/>
    </location>
</feature>
<feature type="transmembrane region" description="Helical" evidence="2">
    <location>
        <begin position="44"/>
        <end position="65"/>
    </location>
</feature>
<evidence type="ECO:0000256" key="2">
    <source>
        <dbReference type="SAM" id="Phobius"/>
    </source>
</evidence>
<feature type="transmembrane region" description="Helical" evidence="2">
    <location>
        <begin position="106"/>
        <end position="126"/>
    </location>
</feature>
<keyword evidence="2" id="KW-0472">Membrane</keyword>
<keyword evidence="3" id="KW-0645">Protease</keyword>
<gene>
    <name evidence="3" type="ORF">ACFY35_47580</name>
</gene>
<protein>
    <submittedName>
        <fullName evidence="3">PrsW family intramembrane metalloprotease</fullName>
    </submittedName>
</protein>
<keyword evidence="2" id="KW-0812">Transmembrane</keyword>
<evidence type="ECO:0000313" key="4">
    <source>
        <dbReference type="Proteomes" id="UP001602245"/>
    </source>
</evidence>
<reference evidence="3 4" key="1">
    <citation type="submission" date="2024-10" db="EMBL/GenBank/DDBJ databases">
        <title>The Natural Products Discovery Center: Release of the First 8490 Sequenced Strains for Exploring Actinobacteria Biosynthetic Diversity.</title>
        <authorList>
            <person name="Kalkreuter E."/>
            <person name="Kautsar S.A."/>
            <person name="Yang D."/>
            <person name="Bader C.D."/>
            <person name="Teijaro C.N."/>
            <person name="Fluegel L."/>
            <person name="Davis C.M."/>
            <person name="Simpson J.R."/>
            <person name="Lauterbach L."/>
            <person name="Steele A.D."/>
            <person name="Gui C."/>
            <person name="Meng S."/>
            <person name="Li G."/>
            <person name="Viehrig K."/>
            <person name="Ye F."/>
            <person name="Su P."/>
            <person name="Kiefer A.F."/>
            <person name="Nichols A."/>
            <person name="Cepeda A.J."/>
            <person name="Yan W."/>
            <person name="Fan B."/>
            <person name="Jiang Y."/>
            <person name="Adhikari A."/>
            <person name="Zheng C.-J."/>
            <person name="Schuster L."/>
            <person name="Cowan T.M."/>
            <person name="Smanski M.J."/>
            <person name="Chevrette M.G."/>
            <person name="De Carvalho L.P.S."/>
            <person name="Shen B."/>
        </authorList>
    </citation>
    <scope>NUCLEOTIDE SEQUENCE [LARGE SCALE GENOMIC DNA]</scope>
    <source>
        <strain evidence="3 4">NPDC000087</strain>
    </source>
</reference>
<feature type="transmembrane region" description="Helical" evidence="2">
    <location>
        <begin position="138"/>
        <end position="162"/>
    </location>
</feature>
<evidence type="ECO:0000313" key="3">
    <source>
        <dbReference type="EMBL" id="MFF5297144.1"/>
    </source>
</evidence>
<dbReference type="RefSeq" id="WP_245577353.1">
    <property type="nucleotide sequence ID" value="NZ_JBIAZU010000010.1"/>
</dbReference>
<proteinExistence type="predicted"/>
<dbReference type="PANTHER" id="PTHR36844">
    <property type="entry name" value="PROTEASE PRSW"/>
    <property type="match status" value="1"/>
</dbReference>
<name>A0ABW6WV54_9ACTN</name>
<keyword evidence="3" id="KW-0482">Metalloprotease</keyword>
<feature type="compositionally biased region" description="Low complexity" evidence="1">
    <location>
        <begin position="282"/>
        <end position="298"/>
    </location>
</feature>
<evidence type="ECO:0000256" key="1">
    <source>
        <dbReference type="SAM" id="MobiDB-lite"/>
    </source>
</evidence>
<accession>A0ABW6WV54</accession>
<organism evidence="3 4">
    <name type="scientific">Paractinoplanes globisporus</name>
    <dbReference type="NCBI Taxonomy" id="113565"/>
    <lineage>
        <taxon>Bacteria</taxon>
        <taxon>Bacillati</taxon>
        <taxon>Actinomycetota</taxon>
        <taxon>Actinomycetes</taxon>
        <taxon>Micromonosporales</taxon>
        <taxon>Micromonosporaceae</taxon>
        <taxon>Paractinoplanes</taxon>
    </lineage>
</organism>
<keyword evidence="3" id="KW-0378">Hydrolase</keyword>
<feature type="transmembrane region" description="Helical" evidence="2">
    <location>
        <begin position="77"/>
        <end position="100"/>
    </location>
</feature>
<dbReference type="InterPro" id="IPR026898">
    <property type="entry name" value="PrsW"/>
</dbReference>
<dbReference type="PANTHER" id="PTHR36844:SF1">
    <property type="entry name" value="PROTEASE PRSW"/>
    <property type="match status" value="1"/>
</dbReference>